<proteinExistence type="predicted"/>
<gene>
    <name evidence="2" type="ORF">METZ01_LOCUS266297</name>
</gene>
<protein>
    <recommendedName>
        <fullName evidence="1">Sulfatase-modifying factor enzyme-like domain-containing protein</fullName>
    </recommendedName>
</protein>
<dbReference type="InterPro" id="IPR042095">
    <property type="entry name" value="SUMF_sf"/>
</dbReference>
<dbReference type="AlphaFoldDB" id="A0A382JQG8"/>
<dbReference type="GO" id="GO:0120147">
    <property type="term" value="F:formylglycine-generating oxidase activity"/>
    <property type="evidence" value="ECO:0007669"/>
    <property type="project" value="TreeGrafter"/>
</dbReference>
<evidence type="ECO:0000313" key="2">
    <source>
        <dbReference type="EMBL" id="SVC13443.1"/>
    </source>
</evidence>
<feature type="domain" description="Sulfatase-modifying factor enzyme-like" evidence="1">
    <location>
        <begin position="49"/>
        <end position="232"/>
    </location>
</feature>
<dbReference type="InterPro" id="IPR051043">
    <property type="entry name" value="Sulfatase_Mod_Factor_Kinase"/>
</dbReference>
<dbReference type="PANTHER" id="PTHR23150">
    <property type="entry name" value="SULFATASE MODIFYING FACTOR 1, 2"/>
    <property type="match status" value="1"/>
</dbReference>
<dbReference type="Gene3D" id="3.90.1580.10">
    <property type="entry name" value="paralog of FGE (formylglycine-generating enzyme)"/>
    <property type="match status" value="1"/>
</dbReference>
<accession>A0A382JQG8</accession>
<reference evidence="2" key="1">
    <citation type="submission" date="2018-05" db="EMBL/GenBank/DDBJ databases">
        <authorList>
            <person name="Lanie J.A."/>
            <person name="Ng W.-L."/>
            <person name="Kazmierczak K.M."/>
            <person name="Andrzejewski T.M."/>
            <person name="Davidsen T.M."/>
            <person name="Wayne K.J."/>
            <person name="Tettelin H."/>
            <person name="Glass J.I."/>
            <person name="Rusch D."/>
            <person name="Podicherti R."/>
            <person name="Tsui H.-C.T."/>
            <person name="Winkler M.E."/>
        </authorList>
    </citation>
    <scope>NUCLEOTIDE SEQUENCE</scope>
</reference>
<sequence>MMVQRSVVVLLVSLTECKDGAGKISSRDEVEMVRIPMISGYTKVGDPIYQDFYMDVTEVTVGQFKKFLKSSGYKPEKPIDWAELFKFSPTDKHPMIRVSWHHATAYAKWAGKRLPTEAEWEFAARGGLVNKTFPWGDDESIAREYANFYGTGGKDQWDGTTARVGSFLPNGYGLYDMSGNVWEWCQDWYDEGKEYRVCRGGSWSNSMLSQRVAYRVNDVPTAANYYVGFRCVLESK</sequence>
<dbReference type="InterPro" id="IPR016187">
    <property type="entry name" value="CTDL_fold"/>
</dbReference>
<dbReference type="PANTHER" id="PTHR23150:SF19">
    <property type="entry name" value="FORMYLGLYCINE-GENERATING ENZYME"/>
    <property type="match status" value="1"/>
</dbReference>
<dbReference type="Pfam" id="PF03781">
    <property type="entry name" value="FGE-sulfatase"/>
    <property type="match status" value="1"/>
</dbReference>
<dbReference type="InterPro" id="IPR005532">
    <property type="entry name" value="SUMF_dom"/>
</dbReference>
<dbReference type="EMBL" id="UINC01075349">
    <property type="protein sequence ID" value="SVC13443.1"/>
    <property type="molecule type" value="Genomic_DNA"/>
</dbReference>
<organism evidence="2">
    <name type="scientific">marine metagenome</name>
    <dbReference type="NCBI Taxonomy" id="408172"/>
    <lineage>
        <taxon>unclassified sequences</taxon>
        <taxon>metagenomes</taxon>
        <taxon>ecological metagenomes</taxon>
    </lineage>
</organism>
<name>A0A382JQG8_9ZZZZ</name>
<dbReference type="SUPFAM" id="SSF56436">
    <property type="entry name" value="C-type lectin-like"/>
    <property type="match status" value="1"/>
</dbReference>
<evidence type="ECO:0000259" key="1">
    <source>
        <dbReference type="Pfam" id="PF03781"/>
    </source>
</evidence>